<reference evidence="1 2" key="1">
    <citation type="submission" date="2019-10" db="EMBL/GenBank/DDBJ databases">
        <title>Assembly and Annotation for the nematode Trichostrongylus colubriformis.</title>
        <authorList>
            <person name="Martin J."/>
        </authorList>
    </citation>
    <scope>NUCLEOTIDE SEQUENCE [LARGE SCALE GENOMIC DNA]</scope>
    <source>
        <strain evidence="1">G859</strain>
        <tissue evidence="1">Whole worm</tissue>
    </source>
</reference>
<gene>
    <name evidence="1" type="ORF">GCK32_011521</name>
</gene>
<dbReference type="AlphaFoldDB" id="A0AAN8J0E6"/>
<sequence length="53" mass="5900">MTAGLSIGKISEGFLRGMIRERSHVFLKYCCHGSKKASKGTIAYQQAPYFSML</sequence>
<evidence type="ECO:0000313" key="2">
    <source>
        <dbReference type="Proteomes" id="UP001331761"/>
    </source>
</evidence>
<dbReference type="Proteomes" id="UP001331761">
    <property type="component" value="Unassembled WGS sequence"/>
</dbReference>
<organism evidence="1 2">
    <name type="scientific">Trichostrongylus colubriformis</name>
    <name type="common">Black scour worm</name>
    <dbReference type="NCBI Taxonomy" id="6319"/>
    <lineage>
        <taxon>Eukaryota</taxon>
        <taxon>Metazoa</taxon>
        <taxon>Ecdysozoa</taxon>
        <taxon>Nematoda</taxon>
        <taxon>Chromadorea</taxon>
        <taxon>Rhabditida</taxon>
        <taxon>Rhabditina</taxon>
        <taxon>Rhabditomorpha</taxon>
        <taxon>Strongyloidea</taxon>
        <taxon>Trichostrongylidae</taxon>
        <taxon>Trichostrongylus</taxon>
    </lineage>
</organism>
<protein>
    <submittedName>
        <fullName evidence="1">Uncharacterized protein</fullName>
    </submittedName>
</protein>
<dbReference type="EMBL" id="WIXE01017235">
    <property type="protein sequence ID" value="KAK5971899.1"/>
    <property type="molecule type" value="Genomic_DNA"/>
</dbReference>
<name>A0AAN8J0E6_TRICO</name>
<comment type="caution">
    <text evidence="1">The sequence shown here is derived from an EMBL/GenBank/DDBJ whole genome shotgun (WGS) entry which is preliminary data.</text>
</comment>
<keyword evidence="2" id="KW-1185">Reference proteome</keyword>
<accession>A0AAN8J0E6</accession>
<evidence type="ECO:0000313" key="1">
    <source>
        <dbReference type="EMBL" id="KAK5971899.1"/>
    </source>
</evidence>
<proteinExistence type="predicted"/>